<dbReference type="NCBIfam" id="TIGR01764">
    <property type="entry name" value="excise"/>
    <property type="match status" value="1"/>
</dbReference>
<dbReference type="InterPro" id="IPR041657">
    <property type="entry name" value="HTH_17"/>
</dbReference>
<dbReference type="InterPro" id="IPR010093">
    <property type="entry name" value="SinI_DNA-bd"/>
</dbReference>
<evidence type="ECO:0000313" key="5">
    <source>
        <dbReference type="Proteomes" id="UP000077881"/>
    </source>
</evidence>
<dbReference type="STRING" id="217031.ABB05_12460"/>
<protein>
    <recommendedName>
        <fullName evidence="1">Helix-turn-helix domain-containing protein</fullName>
    </recommendedName>
</protein>
<dbReference type="RefSeq" id="WP_057987585.1">
    <property type="nucleotide sequence ID" value="NZ_JAGGKH010000015.1"/>
</dbReference>
<dbReference type="EMBL" id="LGPB01000103">
    <property type="protein sequence ID" value="KRG11995.1"/>
    <property type="molecule type" value="Genomic_DNA"/>
</dbReference>
<proteinExistence type="predicted"/>
<gene>
    <name evidence="3" type="ORF">ABB05_12460</name>
    <name evidence="2" type="ORF">ACA29_13130</name>
</gene>
<feature type="domain" description="Helix-turn-helix" evidence="1">
    <location>
        <begin position="2"/>
        <end position="50"/>
    </location>
</feature>
<dbReference type="PATRIC" id="fig|217031.4.peg.4386"/>
<dbReference type="OrthoDB" id="2166477at2"/>
<name>A0A0Q9XTN8_9BACI</name>
<sequence>MYMTIEETADYLQLSPKLIEKLILQQKIRALHDGEQYLIYKNQFDTHLDQMEKYKKLLAEWLEEPIPEDWDAKDED</sequence>
<reference evidence="3 5" key="1">
    <citation type="submission" date="2015-05" db="EMBL/GenBank/DDBJ databases">
        <title>Comparison of genome.</title>
        <authorList>
            <person name="Zheng Z."/>
            <person name="Sun M."/>
        </authorList>
    </citation>
    <scope>NUCLEOTIDE SEQUENCE [LARGE SCALE GENOMIC DNA]</scope>
    <source>
        <strain evidence="3 5">G25-74</strain>
    </source>
</reference>
<dbReference type="AlphaFoldDB" id="A0A0Q9XTN8"/>
<dbReference type="EMBL" id="LDJR01000051">
    <property type="protein sequence ID" value="OAK70166.1"/>
    <property type="molecule type" value="Genomic_DNA"/>
</dbReference>
<accession>A0A0Q9XTN8</accession>
<dbReference type="Proteomes" id="UP000077881">
    <property type="component" value="Unassembled WGS sequence"/>
</dbReference>
<reference evidence="2 4" key="2">
    <citation type="submission" date="2015-06" db="EMBL/GenBank/DDBJ databases">
        <title>Genome sequencing project of Bacillus galactosidilyticus PL133.</title>
        <authorList>
            <person name="Gaiero J."/>
            <person name="Nicol R."/>
            <person name="Habash M."/>
        </authorList>
    </citation>
    <scope>NUCLEOTIDE SEQUENCE [LARGE SCALE GENOMIC DNA]</scope>
    <source>
        <strain evidence="2 4">PL133</strain>
    </source>
</reference>
<dbReference type="Proteomes" id="UP000053881">
    <property type="component" value="Unassembled WGS sequence"/>
</dbReference>
<evidence type="ECO:0000313" key="3">
    <source>
        <dbReference type="EMBL" id="OAK70166.1"/>
    </source>
</evidence>
<organism evidence="2 4">
    <name type="scientific">Lederbergia galactosidilytica</name>
    <dbReference type="NCBI Taxonomy" id="217031"/>
    <lineage>
        <taxon>Bacteria</taxon>
        <taxon>Bacillati</taxon>
        <taxon>Bacillota</taxon>
        <taxon>Bacilli</taxon>
        <taxon>Bacillales</taxon>
        <taxon>Bacillaceae</taxon>
        <taxon>Lederbergia</taxon>
    </lineage>
</organism>
<evidence type="ECO:0000259" key="1">
    <source>
        <dbReference type="Pfam" id="PF12728"/>
    </source>
</evidence>
<keyword evidence="5" id="KW-1185">Reference proteome</keyword>
<evidence type="ECO:0000313" key="2">
    <source>
        <dbReference type="EMBL" id="KRG11995.1"/>
    </source>
</evidence>
<dbReference type="Pfam" id="PF12728">
    <property type="entry name" value="HTH_17"/>
    <property type="match status" value="1"/>
</dbReference>
<evidence type="ECO:0000313" key="4">
    <source>
        <dbReference type="Proteomes" id="UP000053881"/>
    </source>
</evidence>
<comment type="caution">
    <text evidence="2">The sequence shown here is derived from an EMBL/GenBank/DDBJ whole genome shotgun (WGS) entry which is preliminary data.</text>
</comment>
<dbReference type="GO" id="GO:0003677">
    <property type="term" value="F:DNA binding"/>
    <property type="evidence" value="ECO:0007669"/>
    <property type="project" value="InterPro"/>
</dbReference>